<evidence type="ECO:0008006" key="3">
    <source>
        <dbReference type="Google" id="ProtNLM"/>
    </source>
</evidence>
<dbReference type="RefSeq" id="WP_078487914.1">
    <property type="nucleotide sequence ID" value="NZ_MPRJ01000075.1"/>
</dbReference>
<name>A0A1T2KSW1_9GAMM</name>
<proteinExistence type="predicted"/>
<sequence>MTNSLEQHSKKVVDHFREILGPDATQHITDSQFEELEQMVRSAIADELELVTEEFNETVKAIKRHIEKREMEL</sequence>
<dbReference type="AlphaFoldDB" id="A0A1T2KSW1"/>
<comment type="caution">
    <text evidence="1">The sequence shown here is derived from an EMBL/GenBank/DDBJ whole genome shotgun (WGS) entry which is preliminary data.</text>
</comment>
<evidence type="ECO:0000313" key="2">
    <source>
        <dbReference type="Proteomes" id="UP000190896"/>
    </source>
</evidence>
<gene>
    <name evidence="1" type="ORF">BOW51_10235</name>
</gene>
<dbReference type="EMBL" id="MPRJ01000075">
    <property type="protein sequence ID" value="OOZ35800.1"/>
    <property type="molecule type" value="Genomic_DNA"/>
</dbReference>
<reference evidence="1 2" key="1">
    <citation type="submission" date="2016-11" db="EMBL/GenBank/DDBJ databases">
        <title>Mixed transmission modes and dynamic genome evolution in an obligate animal-bacterial symbiosis.</title>
        <authorList>
            <person name="Russell S.L."/>
            <person name="Corbett-Detig R.B."/>
            <person name="Cavanaugh C.M."/>
        </authorList>
    </citation>
    <scope>NUCLEOTIDE SEQUENCE [LARGE SCALE GENOMIC DNA]</scope>
    <source>
        <strain evidence="1">Se-Cadez</strain>
    </source>
</reference>
<dbReference type="OrthoDB" id="5616525at2"/>
<evidence type="ECO:0000313" key="1">
    <source>
        <dbReference type="EMBL" id="OOZ35800.1"/>
    </source>
</evidence>
<accession>A0A1T2KSW1</accession>
<protein>
    <recommendedName>
        <fullName evidence="3">Phosphatase</fullName>
    </recommendedName>
</protein>
<dbReference type="Proteomes" id="UP000190896">
    <property type="component" value="Unassembled WGS sequence"/>
</dbReference>
<organism evidence="1 2">
    <name type="scientific">Solemya velesiana gill symbiont</name>
    <dbReference type="NCBI Taxonomy" id="1918948"/>
    <lineage>
        <taxon>Bacteria</taxon>
        <taxon>Pseudomonadati</taxon>
        <taxon>Pseudomonadota</taxon>
        <taxon>Gammaproteobacteria</taxon>
        <taxon>sulfur-oxidizing symbionts</taxon>
    </lineage>
</organism>
<keyword evidence="2" id="KW-1185">Reference proteome</keyword>